<evidence type="ECO:0000313" key="3">
    <source>
        <dbReference type="Proteomes" id="UP000287519"/>
    </source>
</evidence>
<dbReference type="EMBL" id="BHYM01000034">
    <property type="protein sequence ID" value="GCE39968.1"/>
    <property type="molecule type" value="Genomic_DNA"/>
</dbReference>
<evidence type="ECO:0000259" key="1">
    <source>
        <dbReference type="PROSITE" id="PS51819"/>
    </source>
</evidence>
<accession>A0A402C8R7</accession>
<name>A0A402C8R7_RHOWR</name>
<reference evidence="2 3" key="1">
    <citation type="submission" date="2018-11" db="EMBL/GenBank/DDBJ databases">
        <title>Microbial catabolism of amino acid.</title>
        <authorList>
            <person name="Hibi M."/>
            <person name="Ogawa J."/>
        </authorList>
    </citation>
    <scope>NUCLEOTIDE SEQUENCE [LARGE SCALE GENOMIC DNA]</scope>
    <source>
        <strain evidence="2 3">C31-06</strain>
    </source>
</reference>
<dbReference type="Gene3D" id="3.10.180.10">
    <property type="entry name" value="2,3-Dihydroxybiphenyl 1,2-Dioxygenase, domain 1"/>
    <property type="match status" value="1"/>
</dbReference>
<sequence>MRSMSETFNAGPSQIVSVLDMTATFSAIELVVRDLPTSLAFYRRLGLDIPADADQAPHVEFELPGGVRLLWDTIETIRSFTPDWTEPAGGHRIALAFDCGTATGVDSLFDEITGAGYNGKKKPWDAPWGQRYATVDDPDGNSVDLFAALTP</sequence>
<dbReference type="Proteomes" id="UP000287519">
    <property type="component" value="Unassembled WGS sequence"/>
</dbReference>
<dbReference type="PANTHER" id="PTHR36503">
    <property type="entry name" value="BLR2520 PROTEIN"/>
    <property type="match status" value="1"/>
</dbReference>
<dbReference type="InterPro" id="IPR004360">
    <property type="entry name" value="Glyas_Fos-R_dOase_dom"/>
</dbReference>
<dbReference type="InterPro" id="IPR037523">
    <property type="entry name" value="VOC_core"/>
</dbReference>
<dbReference type="InterPro" id="IPR029068">
    <property type="entry name" value="Glyas_Bleomycin-R_OHBP_Dase"/>
</dbReference>
<dbReference type="PANTHER" id="PTHR36503:SF3">
    <property type="entry name" value="BLR0126 PROTEIN"/>
    <property type="match status" value="1"/>
</dbReference>
<dbReference type="SUPFAM" id="SSF54593">
    <property type="entry name" value="Glyoxalase/Bleomycin resistance protein/Dihydroxybiphenyl dioxygenase"/>
    <property type="match status" value="1"/>
</dbReference>
<dbReference type="AlphaFoldDB" id="A0A402C8R7"/>
<dbReference type="Pfam" id="PF00903">
    <property type="entry name" value="Glyoxalase"/>
    <property type="match status" value="1"/>
</dbReference>
<protein>
    <submittedName>
        <fullName evidence="2">Putative quinone binding protein</fullName>
    </submittedName>
</protein>
<gene>
    <name evidence="2" type="ORF">Rhow_003611</name>
</gene>
<proteinExistence type="predicted"/>
<dbReference type="PROSITE" id="PS51819">
    <property type="entry name" value="VOC"/>
    <property type="match status" value="1"/>
</dbReference>
<evidence type="ECO:0000313" key="2">
    <source>
        <dbReference type="EMBL" id="GCE39968.1"/>
    </source>
</evidence>
<keyword evidence="3" id="KW-1185">Reference proteome</keyword>
<comment type="caution">
    <text evidence="2">The sequence shown here is derived from an EMBL/GenBank/DDBJ whole genome shotgun (WGS) entry which is preliminary data.</text>
</comment>
<organism evidence="2 3">
    <name type="scientific">Rhodococcus wratislaviensis</name>
    <name type="common">Tsukamurella wratislaviensis</name>
    <dbReference type="NCBI Taxonomy" id="44752"/>
    <lineage>
        <taxon>Bacteria</taxon>
        <taxon>Bacillati</taxon>
        <taxon>Actinomycetota</taxon>
        <taxon>Actinomycetes</taxon>
        <taxon>Mycobacteriales</taxon>
        <taxon>Nocardiaceae</taxon>
        <taxon>Rhodococcus</taxon>
    </lineage>
</organism>
<feature type="domain" description="VOC" evidence="1">
    <location>
        <begin position="24"/>
        <end position="148"/>
    </location>
</feature>